<proteinExistence type="predicted"/>
<evidence type="ECO:0008006" key="3">
    <source>
        <dbReference type="Google" id="ProtNLM"/>
    </source>
</evidence>
<gene>
    <name evidence="1" type="ORF">LEP1GSC081_2153</name>
</gene>
<evidence type="ECO:0000313" key="2">
    <source>
        <dbReference type="Proteomes" id="UP000006253"/>
    </source>
</evidence>
<protein>
    <recommendedName>
        <fullName evidence="3">Outer membrane protein beta-barrel domain protein</fullName>
    </recommendedName>
</protein>
<organism evidence="1 2">
    <name type="scientific">Leptospira kirschneri str. H1</name>
    <dbReference type="NCBI Taxonomy" id="1049966"/>
    <lineage>
        <taxon>Bacteria</taxon>
        <taxon>Pseudomonadati</taxon>
        <taxon>Spirochaetota</taxon>
        <taxon>Spirochaetia</taxon>
        <taxon>Leptospirales</taxon>
        <taxon>Leptospiraceae</taxon>
        <taxon>Leptospira</taxon>
    </lineage>
</organism>
<dbReference type="Proteomes" id="UP000006253">
    <property type="component" value="Unassembled WGS sequence"/>
</dbReference>
<evidence type="ECO:0000313" key="1">
    <source>
        <dbReference type="EMBL" id="EKO13321.1"/>
    </source>
</evidence>
<comment type="caution">
    <text evidence="1">The sequence shown here is derived from an EMBL/GenBank/DDBJ whole genome shotgun (WGS) entry which is preliminary data.</text>
</comment>
<reference evidence="1 2" key="1">
    <citation type="submission" date="2012-10" db="EMBL/GenBank/DDBJ databases">
        <authorList>
            <person name="Harkins D.M."/>
            <person name="Durkin A.S."/>
            <person name="Brinkac L.M."/>
            <person name="Selengut J.D."/>
            <person name="Sanka R."/>
            <person name="DePew J."/>
            <person name="Purushe J."/>
            <person name="Peacock S.J."/>
            <person name="Thaipadungpanit J."/>
            <person name="Wuthiekanun V.W."/>
            <person name="Day N.P."/>
            <person name="Vinetz J.M."/>
            <person name="Sutton G.G."/>
            <person name="Nelson W.C."/>
            <person name="Fouts D.E."/>
        </authorList>
    </citation>
    <scope>NUCLEOTIDE SEQUENCE [LARGE SCALE GENOMIC DNA]</scope>
    <source>
        <strain evidence="1 2">H1</strain>
    </source>
</reference>
<sequence length="319" mass="36303">MPYRNIQRIGAFIVILCFHILPNSGTISADTIILKDGQTFENVKTSLRQDHVLVQDEKGKIEKIDLTLVEKILVSEIKKSEVVQEEKKEYINIKKFYFSLNGSSWNTKVSEGINFNRGYSLTDVRTNVVNIDPYFERRYTVNVRTLSLNGEYRPTKSNFGFSLGLEQNSYSFPDQRISPLIGMNTYIALNTTQEYQTLSSISLSSFLTNQLDGKFTQSSGKFSIETLSLSPGVKYYIPISESFFWFVQGGFGFGKSYENGIYSKPLTQTVLLVGTGIQWESDLYFFNAALQFRKTDLVGSVNSYHFQEPIFMIGTGFKL</sequence>
<accession>A0A0E2AWN7</accession>
<dbReference type="EMBL" id="AHMY02000074">
    <property type="protein sequence ID" value="EKO13321.1"/>
    <property type="molecule type" value="Genomic_DNA"/>
</dbReference>
<name>A0A0E2AWN7_9LEPT</name>
<dbReference type="NCBIfam" id="NF047433">
    <property type="entry name" value="Lepto_7_Nterm"/>
    <property type="match status" value="1"/>
</dbReference>
<dbReference type="AlphaFoldDB" id="A0A0E2AWN7"/>
<dbReference type="RefSeq" id="WP_001146930.1">
    <property type="nucleotide sequence ID" value="NZ_AHMY02000074.1"/>
</dbReference>